<evidence type="ECO:0000313" key="2">
    <source>
        <dbReference type="Proteomes" id="UP000237839"/>
    </source>
</evidence>
<sequence>MESCLSLVFNIDEGVDWCAPWLDSVRAVSGEIVAAQQWRDALNLQAKKLSLRNHAGLPINFTAQQDLPAGVSYEAHIGATGLVPTRDNLHDFFNALVWLAFPRIKVQLNALQAAQIASLGVGKSRGAARDAATLFDENAALLAVTDTLEGRAIVQALRTHQWSQLFVEQRQQFMKHAHVFLFGHAIMEKLVRPYKAITAHTLVCWVSPNFHELSAVEQRAELDQQIAAQLQQQELLPTAFSPLPVLGVPGWWPDQTAEFYADPHVFRPERQRK</sequence>
<comment type="caution">
    <text evidence="1">The sequence shown here is derived from an EMBL/GenBank/DDBJ whole genome shotgun (WGS) entry which is preliminary data.</text>
</comment>
<keyword evidence="2" id="KW-1185">Reference proteome</keyword>
<dbReference type="AlphaFoldDB" id="A0A2S9GV86"/>
<accession>A0A2S9GV86</accession>
<evidence type="ECO:0008006" key="3">
    <source>
        <dbReference type="Google" id="ProtNLM"/>
    </source>
</evidence>
<dbReference type="Proteomes" id="UP000237839">
    <property type="component" value="Unassembled WGS sequence"/>
</dbReference>
<dbReference type="Pfam" id="PF11227">
    <property type="entry name" value="DUF3025"/>
    <property type="match status" value="1"/>
</dbReference>
<dbReference type="InterPro" id="IPR021390">
    <property type="entry name" value="DUF3025"/>
</dbReference>
<reference evidence="1 2" key="1">
    <citation type="submission" date="2018-02" db="EMBL/GenBank/DDBJ databases">
        <title>Solimicrobium silvestre gen. nov., sp. nov., isolated from alpine forest soil.</title>
        <authorList>
            <person name="Margesin R."/>
            <person name="Albuquerque L."/>
            <person name="Zhang D.-C."/>
            <person name="Froufe H.J.C."/>
            <person name="Severino R."/>
            <person name="Roxo I."/>
            <person name="Egas C."/>
            <person name="Da Costa M.S."/>
        </authorList>
    </citation>
    <scope>NUCLEOTIDE SEQUENCE [LARGE SCALE GENOMIC DNA]</scope>
    <source>
        <strain evidence="1 2">S20-91</strain>
    </source>
</reference>
<name>A0A2S9GV86_9BURK</name>
<protein>
    <recommendedName>
        <fullName evidence="3">DUF3025 domain-containing protein</fullName>
    </recommendedName>
</protein>
<proteinExistence type="predicted"/>
<dbReference type="EMBL" id="PUGF01000021">
    <property type="protein sequence ID" value="PRC91620.1"/>
    <property type="molecule type" value="Genomic_DNA"/>
</dbReference>
<organism evidence="1 2">
    <name type="scientific">Solimicrobium silvestre</name>
    <dbReference type="NCBI Taxonomy" id="2099400"/>
    <lineage>
        <taxon>Bacteria</taxon>
        <taxon>Pseudomonadati</taxon>
        <taxon>Pseudomonadota</taxon>
        <taxon>Betaproteobacteria</taxon>
        <taxon>Burkholderiales</taxon>
        <taxon>Oxalobacteraceae</taxon>
        <taxon>Solimicrobium</taxon>
    </lineage>
</organism>
<evidence type="ECO:0000313" key="1">
    <source>
        <dbReference type="EMBL" id="PRC91620.1"/>
    </source>
</evidence>
<gene>
    <name evidence="1" type="ORF">S2091_3736</name>
</gene>